<evidence type="ECO:0000256" key="2">
    <source>
        <dbReference type="ARBA" id="ARBA00021980"/>
    </source>
</evidence>
<dbReference type="SUPFAM" id="SSF53167">
    <property type="entry name" value="Purine and uridine phosphorylases"/>
    <property type="match status" value="1"/>
</dbReference>
<dbReference type="EMBL" id="LAYY01000005">
    <property type="protein sequence ID" value="KKK38918.1"/>
    <property type="molecule type" value="Genomic_DNA"/>
</dbReference>
<evidence type="ECO:0000256" key="1">
    <source>
        <dbReference type="ARBA" id="ARBA00011888"/>
    </source>
</evidence>
<comment type="caution">
    <text evidence="5">The sequence shown here is derived from an EMBL/GenBank/DDBJ whole genome shotgun (WGS) entry which is preliminary data.</text>
</comment>
<proteinExistence type="predicted"/>
<dbReference type="InterPro" id="IPR000845">
    <property type="entry name" value="Nucleoside_phosphorylase_d"/>
</dbReference>
<dbReference type="Gene3D" id="3.40.50.1580">
    <property type="entry name" value="Nucleoside phosphorylase domain"/>
    <property type="match status" value="1"/>
</dbReference>
<evidence type="ECO:0000313" key="6">
    <source>
        <dbReference type="Proteomes" id="UP000034166"/>
    </source>
</evidence>
<dbReference type="AlphaFoldDB" id="A0A0M2SXM2"/>
<dbReference type="GO" id="GO:0004850">
    <property type="term" value="F:uridine phosphorylase activity"/>
    <property type="evidence" value="ECO:0007669"/>
    <property type="project" value="UniProtKB-EC"/>
</dbReference>
<evidence type="ECO:0000313" key="5">
    <source>
        <dbReference type="EMBL" id="KKK38918.1"/>
    </source>
</evidence>
<evidence type="ECO:0000256" key="3">
    <source>
        <dbReference type="ARBA" id="ARBA00048447"/>
    </source>
</evidence>
<dbReference type="PANTHER" id="PTHR43691:SF11">
    <property type="entry name" value="FI09636P-RELATED"/>
    <property type="match status" value="1"/>
</dbReference>
<feature type="domain" description="Nucleoside phosphorylase" evidence="4">
    <location>
        <begin position="18"/>
        <end position="237"/>
    </location>
</feature>
<comment type="catalytic activity">
    <reaction evidence="3">
        <text>uridine + phosphate = alpha-D-ribose 1-phosphate + uracil</text>
        <dbReference type="Rhea" id="RHEA:24388"/>
        <dbReference type="ChEBI" id="CHEBI:16704"/>
        <dbReference type="ChEBI" id="CHEBI:17568"/>
        <dbReference type="ChEBI" id="CHEBI:43474"/>
        <dbReference type="ChEBI" id="CHEBI:57720"/>
        <dbReference type="EC" id="2.4.2.3"/>
    </reaction>
</comment>
<dbReference type="PATRIC" id="fig|1408103.3.peg.1373"/>
<organism evidence="5 6">
    <name type="scientific">Mesobacillus campisalis</name>
    <dbReference type="NCBI Taxonomy" id="1408103"/>
    <lineage>
        <taxon>Bacteria</taxon>
        <taxon>Bacillati</taxon>
        <taxon>Bacillota</taxon>
        <taxon>Bacilli</taxon>
        <taxon>Bacillales</taxon>
        <taxon>Bacillaceae</taxon>
        <taxon>Mesobacillus</taxon>
    </lineage>
</organism>
<dbReference type="InterPro" id="IPR035994">
    <property type="entry name" value="Nucleoside_phosphorylase_sf"/>
</dbReference>
<dbReference type="EC" id="2.4.2.3" evidence="1"/>
<dbReference type="CDD" id="cd17767">
    <property type="entry name" value="UP_EcUdp-like"/>
    <property type="match status" value="1"/>
</dbReference>
<sequence length="252" mass="28101">MTLEKTLYLQSTEKDIAKYVIFSGDPRRVERIITLMDDVEKVAVSREYHTYTGYYQGVRVTVTSTGIGGPSAAIALEEMYECGMEVAVRLGTVMGLKSNLGKYIIPKGAMRKEKTSHTYVDSSFPAVADYDLVACMNESVSTNEREYENGIVCTMDGYYTEMKESKLSREMGRDIPGEIAELHKYNISGIDMESGVVLTLANLMGIRGCVVTLTTVLDNLKDMLKDDFRVDEEMMLAKIVLDGLVIFNKKGL</sequence>
<dbReference type="Proteomes" id="UP000034166">
    <property type="component" value="Unassembled WGS sequence"/>
</dbReference>
<dbReference type="PANTHER" id="PTHR43691">
    <property type="entry name" value="URIDINE PHOSPHORYLASE"/>
    <property type="match status" value="1"/>
</dbReference>
<dbReference type="Pfam" id="PF01048">
    <property type="entry name" value="PNP_UDP_1"/>
    <property type="match status" value="1"/>
</dbReference>
<reference evidence="5 6" key="1">
    <citation type="submission" date="2015-04" db="EMBL/GenBank/DDBJ databases">
        <title>Taxonomic description and genome sequence of Bacillus campisalis sp. nov., a novel member of the genus Bacillus isolated from solar saltern.</title>
        <authorList>
            <person name="Mathan Kumar R."/>
            <person name="Kaur G."/>
            <person name="Kumar A."/>
            <person name="Singh N.K."/>
            <person name="Kaur N."/>
            <person name="Kumar N."/>
            <person name="Mayilraj S."/>
        </authorList>
    </citation>
    <scope>NUCLEOTIDE SEQUENCE [LARGE SCALE GENOMIC DNA]</scope>
    <source>
        <strain evidence="5 6">SA2-6</strain>
    </source>
</reference>
<dbReference type="RefSeq" id="WP_046522852.1">
    <property type="nucleotide sequence ID" value="NZ_LAYY01000005.1"/>
</dbReference>
<dbReference type="OrthoDB" id="9772602at2"/>
<evidence type="ECO:0000259" key="4">
    <source>
        <dbReference type="Pfam" id="PF01048"/>
    </source>
</evidence>
<dbReference type="GO" id="GO:0009116">
    <property type="term" value="P:nucleoside metabolic process"/>
    <property type="evidence" value="ECO:0007669"/>
    <property type="project" value="InterPro"/>
</dbReference>
<accession>A0A0M2SXM2</accession>
<dbReference type="GO" id="GO:0005829">
    <property type="term" value="C:cytosol"/>
    <property type="evidence" value="ECO:0007669"/>
    <property type="project" value="TreeGrafter"/>
</dbReference>
<gene>
    <name evidence="5" type="ORF">WQ57_06095</name>
</gene>
<keyword evidence="6" id="KW-1185">Reference proteome</keyword>
<name>A0A0M2SXM2_9BACI</name>
<protein>
    <recommendedName>
        <fullName evidence="2">Uridine phosphorylase</fullName>
        <ecNumber evidence="1">2.4.2.3</ecNumber>
    </recommendedName>
</protein>